<dbReference type="Pfam" id="PF01136">
    <property type="entry name" value="Peptidase_U32"/>
    <property type="match status" value="2"/>
</dbReference>
<name>A0ABT7PFZ1_9BACT</name>
<dbReference type="PANTHER" id="PTHR30217:SF10">
    <property type="entry name" value="23S RRNA 5-HYDROXYCYTIDINE C2501 SYNTHASE"/>
    <property type="match status" value="1"/>
</dbReference>
<accession>A0ABT7PFZ1</accession>
<evidence type="ECO:0000256" key="1">
    <source>
        <dbReference type="SAM" id="MobiDB-lite"/>
    </source>
</evidence>
<gene>
    <name evidence="3" type="ORF">QTN89_08250</name>
</gene>
<evidence type="ECO:0000313" key="3">
    <source>
        <dbReference type="EMBL" id="MDM4015415.1"/>
    </source>
</evidence>
<feature type="domain" description="Peptidase U32 collagenase" evidence="2">
    <location>
        <begin position="429"/>
        <end position="552"/>
    </location>
</feature>
<sequence>MNSQSKVNAENAASVNATGDERTRFSRPELLAPAGDWECARAAVENGADAIYFGLDCGFNARHRAQNFHLDDLHELMPFLHRRGVRGYTTMNTLVFPSELPRLVPLIETLASTGVDAVLVQDFGVARLVREICPDLEVHASTQMSLTSAETIAAAESLGIRRVVLARELSVKEISQIAGSTSMPLEVFIHGALCVAYSGQCLTSESLGGRSANRGQCAQACRLPYEVVSDGNEVDLGDVRYLLSPQDLAGYDSIVALVQAGIASLKIEGRLKTPEYVANITGHYRRAIDQAVHEGIVSIDPIARQEMELSFSRGFSPGWLEGNDHKRLVPGLQSAKRGIRLGRVERISNDRVLTTLEARLALGDGLGIESTERQGSEQAMQGGRVYSIELTAKKSAGDSVKSAESGVQVWIGFGRGEIDWSVIEADGTIFKNDDPKLNKRLRQTFESSKPATRIDVDFQVNAVVGRPLTLTATVAGVSTDAAVSASMHSDQTLEAARKHPADEAMLRDKLQRLGTTQFQLRHLDAHLEDGPMVPASLLNELRRQVIESLDRQLASPPNRRINVKAGERLLAPIQRDDDELPSQQREPASSPKLAVLCRTLEQVKTVAQCDVDLVYADFHDIRQYAEVAELCHPHQTPFGIATVRMQKPGETGLLRVLRRHQADVVLARNLAAIDYFRDQGVEVVADFSLNIANHRAAEWIRSLGAVRTTASYDLNRDQLGDLVQALPSEWLEVVLQQHIPMFHMEHCVFCSVLSPGTNKTNCGRPCDRHVVELRDRVGALHPLHADVACRNTLYNATPQSGAETASELLRSGVHWFRVELLGESPGQTKTTIDLYRRLLSGEVDGATVWRTLKATNRLGVTRGTLESKRHPLAVL</sequence>
<dbReference type="Pfam" id="PF12392">
    <property type="entry name" value="DUF3656"/>
    <property type="match status" value="1"/>
</dbReference>
<dbReference type="PANTHER" id="PTHR30217">
    <property type="entry name" value="PEPTIDASE U32 FAMILY"/>
    <property type="match status" value="1"/>
</dbReference>
<feature type="compositionally biased region" description="Polar residues" evidence="1">
    <location>
        <begin position="1"/>
        <end position="17"/>
    </location>
</feature>
<dbReference type="EMBL" id="JASZZN010000005">
    <property type="protein sequence ID" value="MDM4015415.1"/>
    <property type="molecule type" value="Genomic_DNA"/>
</dbReference>
<organism evidence="3 4">
    <name type="scientific">Roseiconus lacunae</name>
    <dbReference type="NCBI Taxonomy" id="2605694"/>
    <lineage>
        <taxon>Bacteria</taxon>
        <taxon>Pseudomonadati</taxon>
        <taxon>Planctomycetota</taxon>
        <taxon>Planctomycetia</taxon>
        <taxon>Pirellulales</taxon>
        <taxon>Pirellulaceae</taxon>
        <taxon>Roseiconus</taxon>
    </lineage>
</organism>
<dbReference type="InterPro" id="IPR020988">
    <property type="entry name" value="Pept_U32_collagenase"/>
</dbReference>
<protein>
    <submittedName>
        <fullName evidence="3">DUF3656 domain-containing protein</fullName>
    </submittedName>
</protein>
<evidence type="ECO:0000259" key="2">
    <source>
        <dbReference type="Pfam" id="PF12392"/>
    </source>
</evidence>
<dbReference type="RefSeq" id="WP_289162907.1">
    <property type="nucleotide sequence ID" value="NZ_JASZZN010000005.1"/>
</dbReference>
<dbReference type="Proteomes" id="UP001239462">
    <property type="component" value="Unassembled WGS sequence"/>
</dbReference>
<keyword evidence="4" id="KW-1185">Reference proteome</keyword>
<reference evidence="3 4" key="1">
    <citation type="submission" date="2023-06" db="EMBL/GenBank/DDBJ databases">
        <title>Roseiconus lacunae JC819 isolated from Gulf of Mannar region, Tamil Nadu.</title>
        <authorList>
            <person name="Pk S."/>
            <person name="Ch S."/>
            <person name="Ch V.R."/>
        </authorList>
    </citation>
    <scope>NUCLEOTIDE SEQUENCE [LARGE SCALE GENOMIC DNA]</scope>
    <source>
        <strain evidence="3 4">JC819</strain>
    </source>
</reference>
<proteinExistence type="predicted"/>
<feature type="region of interest" description="Disordered" evidence="1">
    <location>
        <begin position="1"/>
        <end position="21"/>
    </location>
</feature>
<dbReference type="InterPro" id="IPR051454">
    <property type="entry name" value="RNA/ubiquinone_mod_enzymes"/>
</dbReference>
<comment type="caution">
    <text evidence="3">The sequence shown here is derived from an EMBL/GenBank/DDBJ whole genome shotgun (WGS) entry which is preliminary data.</text>
</comment>
<dbReference type="InterPro" id="IPR001539">
    <property type="entry name" value="Peptidase_U32"/>
</dbReference>
<evidence type="ECO:0000313" key="4">
    <source>
        <dbReference type="Proteomes" id="UP001239462"/>
    </source>
</evidence>